<dbReference type="Pfam" id="PF07508">
    <property type="entry name" value="Recombinase"/>
    <property type="match status" value="1"/>
</dbReference>
<dbReference type="SMART" id="SM00857">
    <property type="entry name" value="Resolvase"/>
    <property type="match status" value="1"/>
</dbReference>
<keyword evidence="1" id="KW-0175">Coiled coil</keyword>
<dbReference type="Pfam" id="PF00239">
    <property type="entry name" value="Resolvase"/>
    <property type="match status" value="1"/>
</dbReference>
<accession>A0A955I9C6</accession>
<evidence type="ECO:0000313" key="3">
    <source>
        <dbReference type="EMBL" id="MCA9381067.1"/>
    </source>
</evidence>
<protein>
    <submittedName>
        <fullName evidence="3">Recombinase family protein</fullName>
    </submittedName>
</protein>
<evidence type="ECO:0000256" key="1">
    <source>
        <dbReference type="SAM" id="Coils"/>
    </source>
</evidence>
<reference evidence="3" key="2">
    <citation type="journal article" date="2021" name="Microbiome">
        <title>Successional dynamics and alternative stable states in a saline activated sludge microbial community over 9 years.</title>
        <authorList>
            <person name="Wang Y."/>
            <person name="Ye J."/>
            <person name="Ju F."/>
            <person name="Liu L."/>
            <person name="Boyd J.A."/>
            <person name="Deng Y."/>
            <person name="Parks D.H."/>
            <person name="Jiang X."/>
            <person name="Yin X."/>
            <person name="Woodcroft B.J."/>
            <person name="Tyson G.W."/>
            <person name="Hugenholtz P."/>
            <person name="Polz M.F."/>
            <person name="Zhang T."/>
        </authorList>
    </citation>
    <scope>NUCLEOTIDE SEQUENCE</scope>
    <source>
        <strain evidence="3">HKST-UBA13</strain>
    </source>
</reference>
<dbReference type="Proteomes" id="UP000775877">
    <property type="component" value="Unassembled WGS sequence"/>
</dbReference>
<dbReference type="InterPro" id="IPR036162">
    <property type="entry name" value="Resolvase-like_N_sf"/>
</dbReference>
<dbReference type="PANTHER" id="PTHR30461:SF23">
    <property type="entry name" value="DNA RECOMBINASE-RELATED"/>
    <property type="match status" value="1"/>
</dbReference>
<dbReference type="InterPro" id="IPR006119">
    <property type="entry name" value="Resolv_N"/>
</dbReference>
<dbReference type="GO" id="GO:0000150">
    <property type="term" value="F:DNA strand exchange activity"/>
    <property type="evidence" value="ECO:0007669"/>
    <property type="project" value="InterPro"/>
</dbReference>
<organism evidence="3 4">
    <name type="scientific">Candidatus Dojkabacteria bacterium</name>
    <dbReference type="NCBI Taxonomy" id="2099670"/>
    <lineage>
        <taxon>Bacteria</taxon>
        <taxon>Candidatus Dojkabacteria</taxon>
    </lineage>
</organism>
<dbReference type="Gene3D" id="3.40.50.1390">
    <property type="entry name" value="Resolvase, N-terminal catalytic domain"/>
    <property type="match status" value="1"/>
</dbReference>
<dbReference type="SUPFAM" id="SSF53041">
    <property type="entry name" value="Resolvase-like"/>
    <property type="match status" value="1"/>
</dbReference>
<dbReference type="PROSITE" id="PS51737">
    <property type="entry name" value="RECOMBINASE_DNA_BIND"/>
    <property type="match status" value="1"/>
</dbReference>
<dbReference type="EMBL" id="JAGQLJ010000045">
    <property type="protein sequence ID" value="MCA9381067.1"/>
    <property type="molecule type" value="Genomic_DNA"/>
</dbReference>
<sequence>MNVNTAYLVARVSDRSQEAGYSLSSQERLLMEYASRNNLQVVKLFKLSETASKANERKVFEQIFKDLHKNKIFNLVFEKVDRSTRSFKWLVKFYDWFESDERRKLHLVYDNIILHKNSRSQDKLNYDMKVVWAKNYSDNLSEEVKKGHREKIRQMKYPGPVKFGYESIDNINKEYIPHPKLSKKITKCFKLYSTGKSSIADICIESFKFGLKTKEGNKLSSSRMHNILKDPFYYGYFRWNGKIYCGTHVPLISKDLYLKVQNILKRRTYSRYMKHNYLLQGKVVCGECGYTISWYQKKGHIYGKCSHFKECNQTINAREDRVEEEIKMQLRKLDSKNIKLTKWIKSVLNDEKTNELLSLQETKKGLNERLKKIDDMLSVAYQDKLNGEAEIKIYNSTTTRLNAEKEIIKEKLNGISEELKGLSDKKFSIAGLKGKNDLIYGSAGLEDKRKIISIAFSKISFKDGKGKYYLNN</sequence>
<dbReference type="AlphaFoldDB" id="A0A955I9C6"/>
<name>A0A955I9C6_9BACT</name>
<dbReference type="GO" id="GO:0003677">
    <property type="term" value="F:DNA binding"/>
    <property type="evidence" value="ECO:0007669"/>
    <property type="project" value="InterPro"/>
</dbReference>
<dbReference type="CDD" id="cd00338">
    <property type="entry name" value="Ser_Recombinase"/>
    <property type="match status" value="1"/>
</dbReference>
<evidence type="ECO:0000259" key="2">
    <source>
        <dbReference type="PROSITE" id="PS51737"/>
    </source>
</evidence>
<comment type="caution">
    <text evidence="3">The sequence shown here is derived from an EMBL/GenBank/DDBJ whole genome shotgun (WGS) entry which is preliminary data.</text>
</comment>
<dbReference type="InterPro" id="IPR038109">
    <property type="entry name" value="DNA_bind_recomb_sf"/>
</dbReference>
<proteinExistence type="predicted"/>
<feature type="domain" description="Recombinase" evidence="2">
    <location>
        <begin position="162"/>
        <end position="270"/>
    </location>
</feature>
<dbReference type="InterPro" id="IPR025827">
    <property type="entry name" value="Zn_ribbon_recom_dom"/>
</dbReference>
<dbReference type="InterPro" id="IPR011109">
    <property type="entry name" value="DNA_bind_recombinase_dom"/>
</dbReference>
<dbReference type="Gene3D" id="3.90.1750.20">
    <property type="entry name" value="Putative Large Serine Recombinase, Chain B, Domain 2"/>
    <property type="match status" value="1"/>
</dbReference>
<feature type="coiled-coil region" evidence="1">
    <location>
        <begin position="349"/>
        <end position="376"/>
    </location>
</feature>
<evidence type="ECO:0000313" key="4">
    <source>
        <dbReference type="Proteomes" id="UP000775877"/>
    </source>
</evidence>
<gene>
    <name evidence="3" type="ORF">KC678_02280</name>
</gene>
<dbReference type="InterPro" id="IPR050639">
    <property type="entry name" value="SSR_resolvase"/>
</dbReference>
<reference evidence="3" key="1">
    <citation type="submission" date="2020-04" db="EMBL/GenBank/DDBJ databases">
        <authorList>
            <person name="Zhang T."/>
        </authorList>
    </citation>
    <scope>NUCLEOTIDE SEQUENCE</scope>
    <source>
        <strain evidence="3">HKST-UBA13</strain>
    </source>
</reference>
<dbReference type="Pfam" id="PF13408">
    <property type="entry name" value="Zn_ribbon_recom"/>
    <property type="match status" value="1"/>
</dbReference>
<dbReference type="PANTHER" id="PTHR30461">
    <property type="entry name" value="DNA-INVERTASE FROM LAMBDOID PROPHAGE"/>
    <property type="match status" value="1"/>
</dbReference>